<dbReference type="AlphaFoldDB" id="A0A9J5YL67"/>
<dbReference type="EMBL" id="JACXVP010000006">
    <property type="protein sequence ID" value="KAG5599892.1"/>
    <property type="molecule type" value="Genomic_DNA"/>
</dbReference>
<comment type="caution">
    <text evidence="1">The sequence shown here is derived from an EMBL/GenBank/DDBJ whole genome shotgun (WGS) entry which is preliminary data.</text>
</comment>
<evidence type="ECO:0000313" key="2">
    <source>
        <dbReference type="Proteomes" id="UP000824120"/>
    </source>
</evidence>
<sequence>MRVAFLMITPTVCSCEGWLGSRYGILMDRTPKSSHIGSIELPHNNLAIGAWAPSDDSALLCNKLGHLLFVIFHHGISINFSLALNTPFVWLPSHRIRVVASWHRDFS</sequence>
<protein>
    <submittedName>
        <fullName evidence="1">Uncharacterized protein</fullName>
    </submittedName>
</protein>
<proteinExistence type="predicted"/>
<evidence type="ECO:0000313" key="1">
    <source>
        <dbReference type="EMBL" id="KAG5599892.1"/>
    </source>
</evidence>
<keyword evidence="2" id="KW-1185">Reference proteome</keyword>
<reference evidence="1 2" key="1">
    <citation type="submission" date="2020-09" db="EMBL/GenBank/DDBJ databases">
        <title>De no assembly of potato wild relative species, Solanum commersonii.</title>
        <authorList>
            <person name="Cho K."/>
        </authorList>
    </citation>
    <scope>NUCLEOTIDE SEQUENCE [LARGE SCALE GENOMIC DNA]</scope>
    <source>
        <strain evidence="1">LZ3.2</strain>
        <tissue evidence="1">Leaf</tissue>
    </source>
</reference>
<dbReference type="Proteomes" id="UP000824120">
    <property type="component" value="Chromosome 6"/>
</dbReference>
<accession>A0A9J5YL67</accession>
<gene>
    <name evidence="1" type="ORF">H5410_031262</name>
</gene>
<name>A0A9J5YL67_SOLCO</name>
<dbReference type="PROSITE" id="PS51257">
    <property type="entry name" value="PROKAR_LIPOPROTEIN"/>
    <property type="match status" value="1"/>
</dbReference>
<organism evidence="1 2">
    <name type="scientific">Solanum commersonii</name>
    <name type="common">Commerson's wild potato</name>
    <name type="synonym">Commerson's nightshade</name>
    <dbReference type="NCBI Taxonomy" id="4109"/>
    <lineage>
        <taxon>Eukaryota</taxon>
        <taxon>Viridiplantae</taxon>
        <taxon>Streptophyta</taxon>
        <taxon>Embryophyta</taxon>
        <taxon>Tracheophyta</taxon>
        <taxon>Spermatophyta</taxon>
        <taxon>Magnoliopsida</taxon>
        <taxon>eudicotyledons</taxon>
        <taxon>Gunneridae</taxon>
        <taxon>Pentapetalae</taxon>
        <taxon>asterids</taxon>
        <taxon>lamiids</taxon>
        <taxon>Solanales</taxon>
        <taxon>Solanaceae</taxon>
        <taxon>Solanoideae</taxon>
        <taxon>Solaneae</taxon>
        <taxon>Solanum</taxon>
    </lineage>
</organism>